<evidence type="ECO:0000256" key="1">
    <source>
        <dbReference type="ARBA" id="ARBA00000707"/>
    </source>
</evidence>
<dbReference type="GO" id="GO:0006508">
    <property type="term" value="P:proteolysis"/>
    <property type="evidence" value="ECO:0007669"/>
    <property type="project" value="UniProtKB-KW"/>
</dbReference>
<evidence type="ECO:0000256" key="4">
    <source>
        <dbReference type="ARBA" id="ARBA00022670"/>
    </source>
</evidence>
<protein>
    <recommendedName>
        <fullName evidence="3">ubiquitinyl hydrolase 1</fullName>
        <ecNumber evidence="3">3.4.19.12</ecNumber>
    </recommendedName>
</protein>
<sequence>MYGQHWYDSALRSLGRTGLSVMVTSFTARLFGGVTKEERLSANDLCLRCKKHPQATKQFDLWSAPDVLVVHLKRFGSSRALPDKIDVFIYFPVTGLDLGDVVGERRVARDLKAKGVDVEA</sequence>
<evidence type="ECO:0000256" key="3">
    <source>
        <dbReference type="ARBA" id="ARBA00012759"/>
    </source>
</evidence>
<dbReference type="InterPro" id="IPR001394">
    <property type="entry name" value="Peptidase_C19_UCH"/>
</dbReference>
<dbReference type="EC" id="3.4.19.12" evidence="3"/>
<name>A0A8H7DQG0_PLEOS</name>
<dbReference type="GO" id="GO:0016579">
    <property type="term" value="P:protein deubiquitination"/>
    <property type="evidence" value="ECO:0007669"/>
    <property type="project" value="InterPro"/>
</dbReference>
<evidence type="ECO:0000256" key="7">
    <source>
        <dbReference type="ARBA" id="ARBA00022807"/>
    </source>
</evidence>
<dbReference type="AlphaFoldDB" id="A0A8H7DQG0"/>
<dbReference type="GeneID" id="59381042"/>
<keyword evidence="10" id="KW-1185">Reference proteome</keyword>
<keyword evidence="5" id="KW-0833">Ubl conjugation pathway</keyword>
<organism evidence="9 10">
    <name type="scientific">Pleurotus ostreatus</name>
    <name type="common">Oyster mushroom</name>
    <name type="synonym">White-rot fungus</name>
    <dbReference type="NCBI Taxonomy" id="5322"/>
    <lineage>
        <taxon>Eukaryota</taxon>
        <taxon>Fungi</taxon>
        <taxon>Dikarya</taxon>
        <taxon>Basidiomycota</taxon>
        <taxon>Agaricomycotina</taxon>
        <taxon>Agaricomycetes</taxon>
        <taxon>Agaricomycetidae</taxon>
        <taxon>Agaricales</taxon>
        <taxon>Pleurotineae</taxon>
        <taxon>Pleurotaceae</taxon>
        <taxon>Pleurotus</taxon>
    </lineage>
</organism>
<dbReference type="PANTHER" id="PTHR21646:SF24">
    <property type="entry name" value="UBIQUITIN CARBOXYL-TERMINAL HYDROLASE"/>
    <property type="match status" value="1"/>
</dbReference>
<keyword evidence="6" id="KW-0378">Hydrolase</keyword>
<evidence type="ECO:0000256" key="2">
    <source>
        <dbReference type="ARBA" id="ARBA00009085"/>
    </source>
</evidence>
<reference evidence="9" key="1">
    <citation type="submission" date="2019-07" db="EMBL/GenBank/DDBJ databases">
        <authorList>
            <person name="Palmer J.M."/>
        </authorList>
    </citation>
    <scope>NUCLEOTIDE SEQUENCE</scope>
    <source>
        <strain evidence="9">PC9</strain>
    </source>
</reference>
<comment type="caution">
    <text evidence="9">The sequence shown here is derived from an EMBL/GenBank/DDBJ whole genome shotgun (WGS) entry which is preliminary data.</text>
</comment>
<evidence type="ECO:0000259" key="8">
    <source>
        <dbReference type="Pfam" id="PF00443"/>
    </source>
</evidence>
<dbReference type="Gene3D" id="3.90.70.10">
    <property type="entry name" value="Cysteine proteinases"/>
    <property type="match status" value="1"/>
</dbReference>
<evidence type="ECO:0000313" key="10">
    <source>
        <dbReference type="Proteomes" id="UP000623687"/>
    </source>
</evidence>
<dbReference type="VEuPathDB" id="FungiDB:PC9H_011224"/>
<dbReference type="InterPro" id="IPR038765">
    <property type="entry name" value="Papain-like_cys_pep_sf"/>
</dbReference>
<dbReference type="GO" id="GO:0004843">
    <property type="term" value="F:cysteine-type deubiquitinase activity"/>
    <property type="evidence" value="ECO:0007669"/>
    <property type="project" value="UniProtKB-EC"/>
</dbReference>
<proteinExistence type="inferred from homology"/>
<comment type="similarity">
    <text evidence="2">Belongs to the peptidase C19 family.</text>
</comment>
<dbReference type="SUPFAM" id="SSF54001">
    <property type="entry name" value="Cysteine proteinases"/>
    <property type="match status" value="1"/>
</dbReference>
<keyword evidence="7" id="KW-0788">Thiol protease</keyword>
<evidence type="ECO:0000256" key="5">
    <source>
        <dbReference type="ARBA" id="ARBA00022786"/>
    </source>
</evidence>
<dbReference type="PANTHER" id="PTHR21646">
    <property type="entry name" value="UBIQUITIN CARBOXYL-TERMINAL HYDROLASE"/>
    <property type="match status" value="1"/>
</dbReference>
<comment type="catalytic activity">
    <reaction evidence="1">
        <text>Thiol-dependent hydrolysis of ester, thioester, amide, peptide and isopeptide bonds formed by the C-terminal Gly of ubiquitin (a 76-residue protein attached to proteins as an intracellular targeting signal).</text>
        <dbReference type="EC" id="3.4.19.12"/>
    </reaction>
</comment>
<dbReference type="OrthoDB" id="292964at2759"/>
<keyword evidence="4" id="KW-0645">Protease</keyword>
<feature type="domain" description="Peptidase C19 ubiquitin carboxyl-terminal hydrolase" evidence="8">
    <location>
        <begin position="45"/>
        <end position="103"/>
    </location>
</feature>
<dbReference type="EMBL" id="JACETU010000008">
    <property type="protein sequence ID" value="KAF7423060.1"/>
    <property type="molecule type" value="Genomic_DNA"/>
</dbReference>
<dbReference type="InterPro" id="IPR050185">
    <property type="entry name" value="Ub_carboxyl-term_hydrolase"/>
</dbReference>
<dbReference type="RefSeq" id="XP_036628092.1">
    <property type="nucleotide sequence ID" value="XM_036780709.1"/>
</dbReference>
<dbReference type="Pfam" id="PF00443">
    <property type="entry name" value="UCH"/>
    <property type="match status" value="1"/>
</dbReference>
<accession>A0A8H7DQG0</accession>
<dbReference type="Proteomes" id="UP000623687">
    <property type="component" value="Unassembled WGS sequence"/>
</dbReference>
<gene>
    <name evidence="9" type="primary">UBP12_3</name>
    <name evidence="9" type="ORF">PC9H_011224</name>
</gene>
<evidence type="ECO:0000313" key="9">
    <source>
        <dbReference type="EMBL" id="KAF7423060.1"/>
    </source>
</evidence>
<evidence type="ECO:0000256" key="6">
    <source>
        <dbReference type="ARBA" id="ARBA00022801"/>
    </source>
</evidence>